<dbReference type="SUPFAM" id="SSF49785">
    <property type="entry name" value="Galactose-binding domain-like"/>
    <property type="match status" value="1"/>
</dbReference>
<evidence type="ECO:0000313" key="9">
    <source>
        <dbReference type="EMBL" id="MCJ1959266.1"/>
    </source>
</evidence>
<dbReference type="Pfam" id="PF11721">
    <property type="entry name" value="Malectin"/>
    <property type="match status" value="1"/>
</dbReference>
<organism evidence="9 10">
    <name type="scientific">Novosphingobium mangrovi</name>
    <name type="common">ex Hu et al. 2023</name>
    <dbReference type="NCBI Taxonomy" id="2930094"/>
    <lineage>
        <taxon>Bacteria</taxon>
        <taxon>Pseudomonadati</taxon>
        <taxon>Pseudomonadota</taxon>
        <taxon>Alphaproteobacteria</taxon>
        <taxon>Sphingomonadales</taxon>
        <taxon>Sphingomonadaceae</taxon>
        <taxon>Novosphingobium</taxon>
    </lineage>
</organism>
<dbReference type="Gene3D" id="3.20.20.80">
    <property type="entry name" value="Glycosidases"/>
    <property type="match status" value="1"/>
</dbReference>
<evidence type="ECO:0000256" key="1">
    <source>
        <dbReference type="ARBA" id="ARBA00007401"/>
    </source>
</evidence>
<evidence type="ECO:0000313" key="10">
    <source>
        <dbReference type="Proteomes" id="UP001162802"/>
    </source>
</evidence>
<evidence type="ECO:0000256" key="2">
    <source>
        <dbReference type="ARBA" id="ARBA00022801"/>
    </source>
</evidence>
<dbReference type="Pfam" id="PF02836">
    <property type="entry name" value="Glyco_hydro_2_C"/>
    <property type="match status" value="1"/>
</dbReference>
<reference evidence="9" key="1">
    <citation type="submission" date="2022-03" db="EMBL/GenBank/DDBJ databases">
        <title>Identification of a novel bacterium isolated from mangrove sediments.</title>
        <authorList>
            <person name="Pan X."/>
        </authorList>
    </citation>
    <scope>NUCLEOTIDE SEQUENCE</scope>
    <source>
        <strain evidence="9">B2637</strain>
    </source>
</reference>
<dbReference type="InterPro" id="IPR036156">
    <property type="entry name" value="Beta-gal/glucu_dom_sf"/>
</dbReference>
<feature type="domain" description="DUF4982" evidence="8">
    <location>
        <begin position="687"/>
        <end position="737"/>
    </location>
</feature>
<dbReference type="PANTHER" id="PTHR42732">
    <property type="entry name" value="BETA-GALACTOSIDASE"/>
    <property type="match status" value="1"/>
</dbReference>
<dbReference type="PANTHER" id="PTHR42732:SF1">
    <property type="entry name" value="BETA-MANNOSIDASE"/>
    <property type="match status" value="1"/>
</dbReference>
<evidence type="ECO:0000259" key="4">
    <source>
        <dbReference type="Pfam" id="PF00703"/>
    </source>
</evidence>
<dbReference type="Pfam" id="PF00703">
    <property type="entry name" value="Glyco_hydro_2"/>
    <property type="match status" value="1"/>
</dbReference>
<dbReference type="InterPro" id="IPR051913">
    <property type="entry name" value="GH2_Domain-Containing"/>
</dbReference>
<feature type="domain" description="Glycosyl hydrolases family 2 sugar binding" evidence="6">
    <location>
        <begin position="66"/>
        <end position="219"/>
    </location>
</feature>
<dbReference type="Proteomes" id="UP001162802">
    <property type="component" value="Unassembled WGS sequence"/>
</dbReference>
<dbReference type="SUPFAM" id="SSF49303">
    <property type="entry name" value="beta-Galactosidase/glucuronidase domain"/>
    <property type="match status" value="1"/>
</dbReference>
<evidence type="ECO:0000259" key="6">
    <source>
        <dbReference type="Pfam" id="PF02837"/>
    </source>
</evidence>
<dbReference type="InterPro" id="IPR006102">
    <property type="entry name" value="Ig-like_GH2"/>
</dbReference>
<dbReference type="InterPro" id="IPR013783">
    <property type="entry name" value="Ig-like_fold"/>
</dbReference>
<evidence type="ECO:0000259" key="5">
    <source>
        <dbReference type="Pfam" id="PF02836"/>
    </source>
</evidence>
<evidence type="ECO:0000256" key="3">
    <source>
        <dbReference type="ARBA" id="ARBA00023295"/>
    </source>
</evidence>
<feature type="domain" description="Glycoside hydrolase family 2 catalytic" evidence="5">
    <location>
        <begin position="347"/>
        <end position="636"/>
    </location>
</feature>
<comment type="caution">
    <text evidence="9">The sequence shown here is derived from an EMBL/GenBank/DDBJ whole genome shotgun (WGS) entry which is preliminary data.</text>
</comment>
<dbReference type="Gene3D" id="2.60.120.260">
    <property type="entry name" value="Galactose-binding domain-like"/>
    <property type="match status" value="1"/>
</dbReference>
<dbReference type="Gene3D" id="2.60.120.430">
    <property type="entry name" value="Galactose-binding lectin"/>
    <property type="match status" value="1"/>
</dbReference>
<feature type="domain" description="Glycoside hydrolase family 2 immunoglobulin-like beta-sandwich" evidence="4">
    <location>
        <begin position="234"/>
        <end position="340"/>
    </location>
</feature>
<name>A0ABT0A7T9_9SPHN</name>
<protein>
    <submittedName>
        <fullName evidence="9">Malectin domain-containing carbohydrate-binding protein</fullName>
    </submittedName>
</protein>
<proteinExistence type="inferred from homology"/>
<keyword evidence="10" id="KW-1185">Reference proteome</keyword>
<dbReference type="PRINTS" id="PR00132">
    <property type="entry name" value="GLHYDRLASE2"/>
</dbReference>
<dbReference type="InterPro" id="IPR006103">
    <property type="entry name" value="Glyco_hydro_2_cat"/>
</dbReference>
<dbReference type="RefSeq" id="WP_243796406.1">
    <property type="nucleotide sequence ID" value="NZ_JALHAT010000001.1"/>
</dbReference>
<keyword evidence="2" id="KW-0378">Hydrolase</keyword>
<dbReference type="InterPro" id="IPR008979">
    <property type="entry name" value="Galactose-bd-like_sf"/>
</dbReference>
<accession>A0ABT0A7T9</accession>
<gene>
    <name evidence="9" type="ORF">MTR65_01055</name>
</gene>
<evidence type="ECO:0000259" key="7">
    <source>
        <dbReference type="Pfam" id="PF11721"/>
    </source>
</evidence>
<sequence length="917" mass="98911">MKTNTLAGLAPIVLGMPLVLGVGPVSARAPDAGTQVGAEAGLHASGRTVTQLATGWRFRKASDLDTSADPSSSDFDASAWAEVAVPHTWNRIGTYEAAAGVPGARNRELDDYRGVGWYRLELPARALAPGRRAWLEFDAASRTADVWLNGVHLGRHEGGFSRFRFEATAALRAEGPNVLTVKVDNTDPAPGNATANTLPLAGDFFVQGGIYRPVRLIETADAHFAMRDFGGPGVYAQTSAITDDQARIEVLARLSSARADGAKAALELELRDRAGKLVARERRALELAAGEGQEVRAALDVADPHLWQGVEDPYLYTLVARLRDGAGGVLDTLEQDFGIRQFAIDPDKGFLINGTPVRLQGVGLHQDTMAHGWALTRADVARQIDTIRDMGANTVRLTHYQHGQPVHELADKYGLVVWDEIALVTAWSLDAEAGPAPAGIVANARQQLTEMIRQNYNHASVAVWGVANEVDFGPSRPEFLGRGNSADPADPTPLVEELVSLAQAEDPLRAPTLATCCEGTGMPKVPEVADAVPVSAGNRYFGWYYGKPAFVGGHFDTLHAARPDQPQAISEYGAGAAFSIHTDNPQGGPHDMGGRDQPEEYASWVHEQTWPELAKRPYLWGRWLWNSFDFATVTRKEGDSTDINTKGLVSYDGAIRKDAFYYYRAQWSDAPTVHVTGRRYRQRAYPVTDVRVYSNAPSVTLRVNGEELGEQGDCPNRVCVWPGVRLASGANRIEATGHFADAAGGAQDVTDAIEWQLDAARAHAFFIDAGALVAAPGYGSDAFFKGGDAGTADTPRRGRPPLRAEIAPADQRDALARFRKGDFAYHLPLTPGHYRVTLRFIEPEVAPGERRFDVSANAAKVLRDLDIAAEAGGTNRLLARSFEVDVAGEGLDLAFAPSAGTTTPEALVSTIEVERAR</sequence>
<dbReference type="SUPFAM" id="SSF51445">
    <property type="entry name" value="(Trans)glycosidases"/>
    <property type="match status" value="1"/>
</dbReference>
<dbReference type="Pfam" id="PF16355">
    <property type="entry name" value="DUF4982"/>
    <property type="match status" value="1"/>
</dbReference>
<dbReference type="InterPro" id="IPR006101">
    <property type="entry name" value="Glyco_hydro_2"/>
</dbReference>
<dbReference type="Gene3D" id="2.60.40.10">
    <property type="entry name" value="Immunoglobulins"/>
    <property type="match status" value="2"/>
</dbReference>
<keyword evidence="3" id="KW-0326">Glycosidase</keyword>
<feature type="domain" description="Malectin" evidence="7">
    <location>
        <begin position="817"/>
        <end position="892"/>
    </location>
</feature>
<evidence type="ECO:0000259" key="8">
    <source>
        <dbReference type="Pfam" id="PF16355"/>
    </source>
</evidence>
<dbReference type="InterPro" id="IPR006104">
    <property type="entry name" value="Glyco_hydro_2_N"/>
</dbReference>
<comment type="similarity">
    <text evidence="1">Belongs to the glycosyl hydrolase 2 family.</text>
</comment>
<dbReference type="InterPro" id="IPR021720">
    <property type="entry name" value="Malectin_dom"/>
</dbReference>
<dbReference type="InterPro" id="IPR017853">
    <property type="entry name" value="GH"/>
</dbReference>
<dbReference type="Pfam" id="PF02837">
    <property type="entry name" value="Glyco_hydro_2_N"/>
    <property type="match status" value="1"/>
</dbReference>
<dbReference type="InterPro" id="IPR032311">
    <property type="entry name" value="DUF4982"/>
</dbReference>
<dbReference type="EMBL" id="JALHAT010000001">
    <property type="protein sequence ID" value="MCJ1959266.1"/>
    <property type="molecule type" value="Genomic_DNA"/>
</dbReference>